<evidence type="ECO:0008006" key="4">
    <source>
        <dbReference type="Google" id="ProtNLM"/>
    </source>
</evidence>
<name>A0AAE1JV08_9FABA</name>
<comment type="caution">
    <text evidence="2">The sequence shown here is derived from an EMBL/GenBank/DDBJ whole genome shotgun (WGS) entry which is preliminary data.</text>
</comment>
<reference evidence="2" key="1">
    <citation type="submission" date="2023-10" db="EMBL/GenBank/DDBJ databases">
        <title>Chromosome-level genome of the transformable northern wattle, Acacia crassicarpa.</title>
        <authorList>
            <person name="Massaro I."/>
            <person name="Sinha N.R."/>
            <person name="Poethig S."/>
            <person name="Leichty A.R."/>
        </authorList>
    </citation>
    <scope>NUCLEOTIDE SEQUENCE</scope>
    <source>
        <strain evidence="2">Acra3RX</strain>
        <tissue evidence="2">Leaf</tissue>
    </source>
</reference>
<feature type="compositionally biased region" description="Basic residues" evidence="1">
    <location>
        <begin position="61"/>
        <end position="74"/>
    </location>
</feature>
<evidence type="ECO:0000313" key="3">
    <source>
        <dbReference type="Proteomes" id="UP001293593"/>
    </source>
</evidence>
<dbReference type="EMBL" id="JAWXYG010000004">
    <property type="protein sequence ID" value="KAK4274937.1"/>
    <property type="molecule type" value="Genomic_DNA"/>
</dbReference>
<proteinExistence type="predicted"/>
<evidence type="ECO:0000256" key="1">
    <source>
        <dbReference type="SAM" id="MobiDB-lite"/>
    </source>
</evidence>
<feature type="compositionally biased region" description="Basic and acidic residues" evidence="1">
    <location>
        <begin position="47"/>
        <end position="60"/>
    </location>
</feature>
<feature type="region of interest" description="Disordered" evidence="1">
    <location>
        <begin position="1"/>
        <end position="99"/>
    </location>
</feature>
<dbReference type="PANTHER" id="PTHR34066">
    <property type="entry name" value="GROWTH FACTOR 2"/>
    <property type="match status" value="1"/>
</dbReference>
<feature type="compositionally biased region" description="Polar residues" evidence="1">
    <location>
        <begin position="8"/>
        <end position="30"/>
    </location>
</feature>
<organism evidence="2 3">
    <name type="scientific">Acacia crassicarpa</name>
    <name type="common">northern wattle</name>
    <dbReference type="NCBI Taxonomy" id="499986"/>
    <lineage>
        <taxon>Eukaryota</taxon>
        <taxon>Viridiplantae</taxon>
        <taxon>Streptophyta</taxon>
        <taxon>Embryophyta</taxon>
        <taxon>Tracheophyta</taxon>
        <taxon>Spermatophyta</taxon>
        <taxon>Magnoliopsida</taxon>
        <taxon>eudicotyledons</taxon>
        <taxon>Gunneridae</taxon>
        <taxon>Pentapetalae</taxon>
        <taxon>rosids</taxon>
        <taxon>fabids</taxon>
        <taxon>Fabales</taxon>
        <taxon>Fabaceae</taxon>
        <taxon>Caesalpinioideae</taxon>
        <taxon>mimosoid clade</taxon>
        <taxon>Acacieae</taxon>
        <taxon>Acacia</taxon>
    </lineage>
</organism>
<sequence>MAKKSSKKTPNQAQDTTVVEEQKPSSAQKKQGSEIDEIFAGKKRKKSEAEKTGKPEDVTKRTKKTKKNTKKKTRRPEDAGDFADPPSRPRKTTEDGLAIYTEDELSINKADAGNTPLCPFDCSCCF</sequence>
<keyword evidence="3" id="KW-1185">Reference proteome</keyword>
<evidence type="ECO:0000313" key="2">
    <source>
        <dbReference type="EMBL" id="KAK4274937.1"/>
    </source>
</evidence>
<dbReference type="Proteomes" id="UP001293593">
    <property type="component" value="Unassembled WGS sequence"/>
</dbReference>
<dbReference type="Pfam" id="PF08576">
    <property type="entry name" value="DUF1764"/>
    <property type="match status" value="1"/>
</dbReference>
<accession>A0AAE1JV08</accession>
<dbReference type="InterPro" id="IPR013885">
    <property type="entry name" value="DUF1764_euk"/>
</dbReference>
<gene>
    <name evidence="2" type="ORF">QN277_018094</name>
</gene>
<dbReference type="PANTHER" id="PTHR34066:SF1">
    <property type="entry name" value="DUF1764 FAMILY PROTEIN"/>
    <property type="match status" value="1"/>
</dbReference>
<protein>
    <recommendedName>
        <fullName evidence="4">DUF1764-domain-containing protein</fullName>
    </recommendedName>
</protein>
<dbReference type="AlphaFoldDB" id="A0AAE1JV08"/>